<protein>
    <submittedName>
        <fullName evidence="1">Uncharacterized protein</fullName>
    </submittedName>
</protein>
<evidence type="ECO:0000313" key="1">
    <source>
        <dbReference type="EMBL" id="SEB29369.1"/>
    </source>
</evidence>
<dbReference type="OrthoDB" id="9887099at2"/>
<proteinExistence type="predicted"/>
<name>A0A1H4I5K5_9NOCA</name>
<accession>A0A1H4I5K5</accession>
<evidence type="ECO:0000313" key="2">
    <source>
        <dbReference type="Proteomes" id="UP000183561"/>
    </source>
</evidence>
<dbReference type="AlphaFoldDB" id="A0A1H4I5K5"/>
<organism evidence="1 2">
    <name type="scientific">Rhodococcus koreensis</name>
    <dbReference type="NCBI Taxonomy" id="99653"/>
    <lineage>
        <taxon>Bacteria</taxon>
        <taxon>Bacillati</taxon>
        <taxon>Actinomycetota</taxon>
        <taxon>Actinomycetes</taxon>
        <taxon>Mycobacteriales</taxon>
        <taxon>Nocardiaceae</taxon>
        <taxon>Rhodococcus</taxon>
    </lineage>
</organism>
<sequence length="121" mass="12687">MAVLLIDQASVRGGGGLAVHQPMGAGHEQALAQLAREFECSDSHTESLASSITLDDGDLSWHSGDGHDILFTAVDVAGTLVVRALERSSDGWVTVADRLVDPRDAASTAHAVWQLISLLTA</sequence>
<keyword evidence="2" id="KW-1185">Reference proteome</keyword>
<dbReference type="RefSeq" id="WP_072949787.1">
    <property type="nucleotide sequence ID" value="NZ_FNSV01000001.1"/>
</dbReference>
<gene>
    <name evidence="1" type="ORF">SAMN04490239_0080</name>
</gene>
<reference evidence="2" key="1">
    <citation type="submission" date="2016-10" db="EMBL/GenBank/DDBJ databases">
        <authorList>
            <person name="Varghese N."/>
            <person name="Submissions S."/>
        </authorList>
    </citation>
    <scope>NUCLEOTIDE SEQUENCE [LARGE SCALE GENOMIC DNA]</scope>
    <source>
        <strain evidence="2">DSM 44498</strain>
    </source>
</reference>
<dbReference type="EMBL" id="FNSV01000001">
    <property type="protein sequence ID" value="SEB29369.1"/>
    <property type="molecule type" value="Genomic_DNA"/>
</dbReference>
<dbReference type="Proteomes" id="UP000183561">
    <property type="component" value="Unassembled WGS sequence"/>
</dbReference>